<dbReference type="PANTHER" id="PTHR21180:SF32">
    <property type="entry name" value="ENDONUCLEASE_EXONUCLEASE_PHOSPHATASE FAMILY DOMAIN-CONTAINING PROTEIN 1"/>
    <property type="match status" value="1"/>
</dbReference>
<feature type="domain" description="Helix-hairpin-helix DNA-binding motif class 1" evidence="2">
    <location>
        <begin position="48"/>
        <end position="67"/>
    </location>
</feature>
<dbReference type="OrthoDB" id="9790239at2"/>
<dbReference type="GO" id="GO:0015627">
    <property type="term" value="C:type II protein secretion system complex"/>
    <property type="evidence" value="ECO:0007669"/>
    <property type="project" value="TreeGrafter"/>
</dbReference>
<protein>
    <submittedName>
        <fullName evidence="3">Helix-hairpin-helix domain-containing protein</fullName>
    </submittedName>
</protein>
<evidence type="ECO:0000313" key="3">
    <source>
        <dbReference type="EMBL" id="PZE22906.1"/>
    </source>
</evidence>
<dbReference type="Gene3D" id="1.10.150.320">
    <property type="entry name" value="Photosystem II 12 kDa extrinsic protein"/>
    <property type="match status" value="1"/>
</dbReference>
<dbReference type="Proteomes" id="UP000214746">
    <property type="component" value="Unassembled WGS sequence"/>
</dbReference>
<feature type="region of interest" description="Disordered" evidence="1">
    <location>
        <begin position="1"/>
        <end position="43"/>
    </location>
</feature>
<dbReference type="GO" id="GO:0015628">
    <property type="term" value="P:protein secretion by the type II secretion system"/>
    <property type="evidence" value="ECO:0007669"/>
    <property type="project" value="TreeGrafter"/>
</dbReference>
<accession>A0A2W1NYS6</accession>
<dbReference type="InterPro" id="IPR051675">
    <property type="entry name" value="Endo/Exo/Phosphatase_dom_1"/>
</dbReference>
<dbReference type="SUPFAM" id="SSF47781">
    <property type="entry name" value="RuvA domain 2-like"/>
    <property type="match status" value="1"/>
</dbReference>
<organism evidence="3 4">
    <name type="scientific">Paenibacillus xerothermodurans</name>
    <dbReference type="NCBI Taxonomy" id="1977292"/>
    <lineage>
        <taxon>Bacteria</taxon>
        <taxon>Bacillati</taxon>
        <taxon>Bacillota</taxon>
        <taxon>Bacilli</taxon>
        <taxon>Bacillales</taxon>
        <taxon>Paenibacillaceae</taxon>
        <taxon>Paenibacillus</taxon>
    </lineage>
</organism>
<dbReference type="PANTHER" id="PTHR21180">
    <property type="entry name" value="ENDONUCLEASE/EXONUCLEASE/PHOSPHATASE FAMILY DOMAIN-CONTAINING PROTEIN 1"/>
    <property type="match status" value="1"/>
</dbReference>
<feature type="compositionally biased region" description="Low complexity" evidence="1">
    <location>
        <begin position="1"/>
        <end position="13"/>
    </location>
</feature>
<proteinExistence type="predicted"/>
<dbReference type="NCBIfam" id="TIGR00426">
    <property type="entry name" value="competence protein ComEA helix-hairpin-helix repeat region"/>
    <property type="match status" value="1"/>
</dbReference>
<dbReference type="Pfam" id="PF12836">
    <property type="entry name" value="HHH_3"/>
    <property type="match status" value="1"/>
</dbReference>
<dbReference type="SMART" id="SM00278">
    <property type="entry name" value="HhH1"/>
    <property type="match status" value="2"/>
</dbReference>
<feature type="domain" description="Helix-hairpin-helix DNA-binding motif class 1" evidence="2">
    <location>
        <begin position="79"/>
        <end position="98"/>
    </location>
</feature>
<keyword evidence="4" id="KW-1185">Reference proteome</keyword>
<gene>
    <name evidence="3" type="ORF">CBW46_003020</name>
</gene>
<dbReference type="InterPro" id="IPR003583">
    <property type="entry name" value="Hlx-hairpin-Hlx_DNA-bd_motif"/>
</dbReference>
<reference evidence="3" key="1">
    <citation type="submission" date="2018-06" db="EMBL/GenBank/DDBJ databases">
        <title>Paenibacillus xerothermodurans sp. nov. an extremely dry heat resistant spore forming bacterium isolated from the soil of Cape Canaveral, Florida.</title>
        <authorList>
            <person name="Seuylemezian A."/>
            <person name="Kaur N."/>
            <person name="Patil P."/>
            <person name="Patil P."/>
            <person name="Mayilraj S."/>
            <person name="Vaishampayan P."/>
        </authorList>
    </citation>
    <scope>NUCLEOTIDE SEQUENCE [LARGE SCALE GENOMIC DNA]</scope>
    <source>
        <strain evidence="3">ATCC 27380</strain>
    </source>
</reference>
<evidence type="ECO:0000313" key="4">
    <source>
        <dbReference type="Proteomes" id="UP000214746"/>
    </source>
</evidence>
<evidence type="ECO:0000259" key="2">
    <source>
        <dbReference type="SMART" id="SM00278"/>
    </source>
</evidence>
<dbReference type="EMBL" id="NHRJ02000001">
    <property type="protein sequence ID" value="PZE22906.1"/>
    <property type="molecule type" value="Genomic_DNA"/>
</dbReference>
<comment type="caution">
    <text evidence="3">The sequence shown here is derived from an EMBL/GenBank/DDBJ whole genome shotgun (WGS) entry which is preliminary data.</text>
</comment>
<dbReference type="InterPro" id="IPR004509">
    <property type="entry name" value="Competence_ComEA_HhH"/>
</dbReference>
<dbReference type="InterPro" id="IPR010994">
    <property type="entry name" value="RuvA_2-like"/>
</dbReference>
<dbReference type="AlphaFoldDB" id="A0A2W1NYS6"/>
<sequence length="105" mass="10642">MATTIPGGAPAAPESANPAGQGPASTAAGSGKPEEAGGKIPLNTATMQQLMDLPGIGESKANAIIAYREQVGGQFHSVEQLLEVKGIGDKVLAKMKPYLTLDAKN</sequence>
<evidence type="ECO:0000256" key="1">
    <source>
        <dbReference type="SAM" id="MobiDB-lite"/>
    </source>
</evidence>
<dbReference type="GO" id="GO:0003677">
    <property type="term" value="F:DNA binding"/>
    <property type="evidence" value="ECO:0007669"/>
    <property type="project" value="InterPro"/>
</dbReference>
<dbReference type="GO" id="GO:0006281">
    <property type="term" value="P:DNA repair"/>
    <property type="evidence" value="ECO:0007669"/>
    <property type="project" value="InterPro"/>
</dbReference>
<name>A0A2W1NYS6_PAEXE</name>